<evidence type="ECO:0000256" key="1">
    <source>
        <dbReference type="ARBA" id="ARBA00004123"/>
    </source>
</evidence>
<comment type="similarity">
    <text evidence="2">Belongs to the CBF/MAK21 family.</text>
</comment>
<evidence type="ECO:0000256" key="9">
    <source>
        <dbReference type="ARBA" id="ARBA00058879"/>
    </source>
</evidence>
<keyword evidence="4" id="KW-0805">Transcription regulation</keyword>
<comment type="caution">
    <text evidence="13">The sequence shown here is derived from an EMBL/GenBank/DDBJ whole genome shotgun (WGS) entry which is preliminary data.</text>
</comment>
<comment type="function">
    <text evidence="9">Stimulates transcription from the HSP70 promoter.</text>
</comment>
<evidence type="ECO:0000256" key="8">
    <source>
        <dbReference type="ARBA" id="ARBA00031941"/>
    </source>
</evidence>
<dbReference type="InterPro" id="IPR005612">
    <property type="entry name" value="CCAAT-binding_factor"/>
</dbReference>
<feature type="compositionally biased region" description="Acidic residues" evidence="11">
    <location>
        <begin position="859"/>
        <end position="869"/>
    </location>
</feature>
<name>A0AAW1FAI2_ZOAVI</name>
<feature type="region of interest" description="Disordered" evidence="11">
    <location>
        <begin position="638"/>
        <end position="706"/>
    </location>
</feature>
<dbReference type="AlphaFoldDB" id="A0AAW1FAI2"/>
<dbReference type="GO" id="GO:0005634">
    <property type="term" value="C:nucleus"/>
    <property type="evidence" value="ECO:0007669"/>
    <property type="project" value="UniProtKB-SubCell"/>
</dbReference>
<feature type="compositionally biased region" description="Acidic residues" evidence="11">
    <location>
        <begin position="123"/>
        <end position="138"/>
    </location>
</feature>
<feature type="region of interest" description="Disordered" evidence="11">
    <location>
        <begin position="899"/>
        <end position="1019"/>
    </location>
</feature>
<evidence type="ECO:0000256" key="10">
    <source>
        <dbReference type="ARBA" id="ARBA00073389"/>
    </source>
</evidence>
<evidence type="ECO:0000256" key="11">
    <source>
        <dbReference type="SAM" id="MobiDB-lite"/>
    </source>
</evidence>
<feature type="compositionally biased region" description="Basic residues" evidence="11">
    <location>
        <begin position="163"/>
        <end position="174"/>
    </location>
</feature>
<feature type="compositionally biased region" description="Acidic residues" evidence="11">
    <location>
        <begin position="952"/>
        <end position="981"/>
    </location>
</feature>
<keyword evidence="14" id="KW-1185">Reference proteome</keyword>
<accession>A0AAW1FAI2</accession>
<evidence type="ECO:0000313" key="14">
    <source>
        <dbReference type="Proteomes" id="UP001488805"/>
    </source>
</evidence>
<keyword evidence="3" id="KW-0597">Phosphoprotein</keyword>
<evidence type="ECO:0000313" key="13">
    <source>
        <dbReference type="EMBL" id="KAK9531906.1"/>
    </source>
</evidence>
<evidence type="ECO:0000259" key="12">
    <source>
        <dbReference type="Pfam" id="PF03914"/>
    </source>
</evidence>
<gene>
    <name evidence="13" type="ORF">VZT92_011298</name>
</gene>
<feature type="compositionally biased region" description="Basic and acidic residues" evidence="11">
    <location>
        <begin position="668"/>
        <end position="699"/>
    </location>
</feature>
<feature type="compositionally biased region" description="Acidic residues" evidence="11">
    <location>
        <begin position="25"/>
        <end position="38"/>
    </location>
</feature>
<feature type="compositionally biased region" description="Acidic residues" evidence="11">
    <location>
        <begin position="640"/>
        <end position="667"/>
    </location>
</feature>
<dbReference type="PANTHER" id="PTHR12048">
    <property type="entry name" value="CCAAT-BINDING FACTOR-RELATED"/>
    <property type="match status" value="1"/>
</dbReference>
<dbReference type="SUPFAM" id="SSF48371">
    <property type="entry name" value="ARM repeat"/>
    <property type="match status" value="1"/>
</dbReference>
<dbReference type="InterPro" id="IPR040155">
    <property type="entry name" value="CEBPZ/Mak21-like"/>
</dbReference>
<protein>
    <recommendedName>
        <fullName evidence="10">CCAAT/enhancer-binding protein zeta</fullName>
    </recommendedName>
    <alternativeName>
        <fullName evidence="8">CCAAT-box-binding transcription factor</fullName>
    </alternativeName>
</protein>
<keyword evidence="5" id="KW-0010">Activator</keyword>
<keyword evidence="6" id="KW-0804">Transcription</keyword>
<evidence type="ECO:0000256" key="7">
    <source>
        <dbReference type="ARBA" id="ARBA00023242"/>
    </source>
</evidence>
<dbReference type="FunFam" id="1.25.10.10:FF:000805">
    <property type="entry name" value="Similar to transcription factor CBF/MAK21"/>
    <property type="match status" value="1"/>
</dbReference>
<dbReference type="PANTHER" id="PTHR12048:SF0">
    <property type="entry name" value="CCAAT_ENHANCER-BINDING PROTEIN ZETA"/>
    <property type="match status" value="1"/>
</dbReference>
<dbReference type="EMBL" id="JBCEZU010000089">
    <property type="protein sequence ID" value="KAK9531906.1"/>
    <property type="molecule type" value="Genomic_DNA"/>
</dbReference>
<dbReference type="Pfam" id="PF03914">
    <property type="entry name" value="CBF"/>
    <property type="match status" value="1"/>
</dbReference>
<evidence type="ECO:0000256" key="2">
    <source>
        <dbReference type="ARBA" id="ARBA00007797"/>
    </source>
</evidence>
<feature type="region of interest" description="Disordered" evidence="11">
    <location>
        <begin position="1"/>
        <end position="61"/>
    </location>
</feature>
<evidence type="ECO:0000256" key="6">
    <source>
        <dbReference type="ARBA" id="ARBA00023163"/>
    </source>
</evidence>
<dbReference type="Proteomes" id="UP001488805">
    <property type="component" value="Unassembled WGS sequence"/>
</dbReference>
<evidence type="ECO:0000256" key="5">
    <source>
        <dbReference type="ARBA" id="ARBA00023159"/>
    </source>
</evidence>
<evidence type="ECO:0000256" key="4">
    <source>
        <dbReference type="ARBA" id="ARBA00023015"/>
    </source>
</evidence>
<feature type="region of interest" description="Disordered" evidence="11">
    <location>
        <begin position="118"/>
        <end position="174"/>
    </location>
</feature>
<evidence type="ECO:0000256" key="3">
    <source>
        <dbReference type="ARBA" id="ARBA00022553"/>
    </source>
</evidence>
<comment type="subcellular location">
    <subcellularLocation>
        <location evidence="1">Nucleus</location>
    </subcellularLocation>
</comment>
<organism evidence="13 14">
    <name type="scientific">Zoarces viviparus</name>
    <name type="common">Viviparous eelpout</name>
    <name type="synonym">Blennius viviparus</name>
    <dbReference type="NCBI Taxonomy" id="48416"/>
    <lineage>
        <taxon>Eukaryota</taxon>
        <taxon>Metazoa</taxon>
        <taxon>Chordata</taxon>
        <taxon>Craniata</taxon>
        <taxon>Vertebrata</taxon>
        <taxon>Euteleostomi</taxon>
        <taxon>Actinopterygii</taxon>
        <taxon>Neopterygii</taxon>
        <taxon>Teleostei</taxon>
        <taxon>Neoteleostei</taxon>
        <taxon>Acanthomorphata</taxon>
        <taxon>Eupercaria</taxon>
        <taxon>Perciformes</taxon>
        <taxon>Cottioidei</taxon>
        <taxon>Zoarcales</taxon>
        <taxon>Zoarcidae</taxon>
        <taxon>Zoarcinae</taxon>
        <taxon>Zoarces</taxon>
    </lineage>
</organism>
<feature type="compositionally biased region" description="Acidic residues" evidence="11">
    <location>
        <begin position="909"/>
        <end position="944"/>
    </location>
</feature>
<reference evidence="13 14" key="1">
    <citation type="journal article" date="2024" name="Genome Biol. Evol.">
        <title>Chromosome-level genome assembly of the viviparous eelpout Zoarces viviparus.</title>
        <authorList>
            <person name="Fuhrmann N."/>
            <person name="Brasseur M.V."/>
            <person name="Bakowski C.E."/>
            <person name="Podsiadlowski L."/>
            <person name="Prost S."/>
            <person name="Krehenwinkel H."/>
            <person name="Mayer C."/>
        </authorList>
    </citation>
    <scope>NUCLEOTIDE SEQUENCE [LARGE SCALE GENOMIC DNA]</scope>
    <source>
        <strain evidence="13">NO-MEL_2022_Ind0_liver</strain>
    </source>
</reference>
<dbReference type="InterPro" id="IPR016024">
    <property type="entry name" value="ARM-type_fold"/>
</dbReference>
<feature type="domain" description="CCAAT-binding factor" evidence="12">
    <location>
        <begin position="538"/>
        <end position="756"/>
    </location>
</feature>
<sequence length="1106" mass="123856">MAAKNKHRKKSKASGNKVTFHPADNDMEAENSGGDEAEGPAADGGGGRRKKKEEEEEEISLDEILQLGGTQADYVLLAGLNDCNELVDGGKKGAIDDLEDGELEKFIAKLGVRAFAGLQSIPDEPEDEPEGAGGEEEESKTVETKKTEEETAQQKVKKEERQKAKKKKDAAKTKKKQNVNVFEFQKRPMLLIKPGGKWFDLDYTAEASSAQQDPSLVTQYKALAQQLYEADVALYKSKKNLQKGANSNWMKTVVSSGVLADRMAAMTVLIQDAPVHTLEHVENLVAMVKKKGSRRMGLMALDTLRELLLSDLLPEGRKLRPFAQRPFDLLEEKASGNRDARDRHLVLWYFEHHLKHHVAEFVAALDSVAHDTVAATKAKALATAYEMLCGRPEQERALLGQVVNKLGDPEYKTAAKASYLLESLLHKHPNMKVVVCCEVERLMFRPNISAKAQYYAVCFLSQVMLSHDEALLAAKLIAIYFSFFRACIKKKEIQSKMLSGLLSGVNRAYPYAGAGDEKVREQLDTLFKVVHLVKFNTAVQALMLLFQVMDSQQSVSDRYYVALYRKLLDPGLSSSTRQSMFLNLLYKSLKADIVLRRVKAFVKRLLQVSAEQSASFSCGALFLVSEVMKAKPGLRVLLQEDGDGEEEEFKDLAEEEEEGDDDDEEERFVDADKLEEGASAEPKEAEPKEAEPEEAKPEAAKPAASWVHHQNLEGGKSQQSYDPLHRNPLFCGADHTTLWELQRLSVHFHPSVSLFAKTLLEGGSIQYSGDPLQDFTLIRFLDRFVFRNPKQLKGRQNTDSAALTPKQRFPLNSVPVNCEEFLVKEESQIPVEEIFFHRYFRKRRQLKQLQGRRPRGDGDNDSVEDVDDEEFEKMLDSCEGDSYFTEMAVDDLDFAGNVKSKKSKKGAEDSEDSDDSDVDDLDDEEVSLGSMDEEDFGDELEEEGGTFVDPDGGGDDDDDDEEVPELEDDDAFGESDDEMEAPDITPRTKKMKRKSSELDSSESSESKPGKKKKKGRKDAAIFASAEEFGSLLDENAGSKFDTIGVNAMANTDKAGLKQLKWEAHRDDWMQDRDAKTMRRKKTAFNKKRTFGHVRAGGKTFGNKRRK</sequence>
<feature type="compositionally biased region" description="Basic and acidic residues" evidence="11">
    <location>
        <begin position="139"/>
        <end position="149"/>
    </location>
</feature>
<feature type="compositionally biased region" description="Basic residues" evidence="11">
    <location>
        <begin position="1"/>
        <end position="12"/>
    </location>
</feature>
<keyword evidence="7" id="KW-0539">Nucleus</keyword>
<proteinExistence type="inferred from homology"/>
<feature type="region of interest" description="Disordered" evidence="11">
    <location>
        <begin position="848"/>
        <end position="869"/>
    </location>
</feature>